<evidence type="ECO:0000256" key="2">
    <source>
        <dbReference type="ARBA" id="ARBA00004906"/>
    </source>
</evidence>
<evidence type="ECO:0000256" key="1">
    <source>
        <dbReference type="ARBA" id="ARBA00004123"/>
    </source>
</evidence>
<proteinExistence type="inferred from homology"/>
<dbReference type="GO" id="GO:0003950">
    <property type="term" value="F:NAD+ poly-ADP-ribosyltransferase activity"/>
    <property type="evidence" value="ECO:0007669"/>
    <property type="project" value="TreeGrafter"/>
</dbReference>
<dbReference type="PROSITE" id="PS50918">
    <property type="entry name" value="WWE"/>
    <property type="match status" value="3"/>
</dbReference>
<dbReference type="Pfam" id="PF23466">
    <property type="entry name" value="WWE_4"/>
    <property type="match status" value="1"/>
</dbReference>
<comment type="pathway">
    <text evidence="2">Protein modification; protein ubiquitination.</text>
</comment>
<dbReference type="PANTHER" id="PTHR45740:SF14">
    <property type="entry name" value="NOVEL PROTEIN"/>
    <property type="match status" value="1"/>
</dbReference>
<dbReference type="PANTHER" id="PTHR45740">
    <property type="entry name" value="POLY [ADP-RIBOSE] POLYMERASE"/>
    <property type="match status" value="1"/>
</dbReference>
<dbReference type="SMART" id="SM00678">
    <property type="entry name" value="WWE"/>
    <property type="match status" value="3"/>
</dbReference>
<dbReference type="GO" id="GO:0008270">
    <property type="term" value="F:zinc ion binding"/>
    <property type="evidence" value="ECO:0007669"/>
    <property type="project" value="InterPro"/>
</dbReference>
<dbReference type="AlphaFoldDB" id="A0A8T2MF25"/>
<reference evidence="6 7" key="1">
    <citation type="submission" date="2021-07" db="EMBL/GenBank/DDBJ databases">
        <authorList>
            <person name="Imarazene B."/>
            <person name="Zahm M."/>
            <person name="Klopp C."/>
            <person name="Cabau C."/>
            <person name="Beille S."/>
            <person name="Jouanno E."/>
            <person name="Castinel A."/>
            <person name="Lluch J."/>
            <person name="Gil L."/>
            <person name="Kuchtly C."/>
            <person name="Lopez Roques C."/>
            <person name="Donnadieu C."/>
            <person name="Parrinello H."/>
            <person name="Journot L."/>
            <person name="Du K."/>
            <person name="Schartl M."/>
            <person name="Retaux S."/>
            <person name="Guiguen Y."/>
        </authorList>
    </citation>
    <scope>NUCLEOTIDE SEQUENCE [LARGE SCALE GENOMIC DNA]</scope>
    <source>
        <strain evidence="6">Pach_M1</strain>
        <tissue evidence="6">Testis</tissue>
    </source>
</reference>
<evidence type="ECO:0000259" key="5">
    <source>
        <dbReference type="PROSITE" id="PS50918"/>
    </source>
</evidence>
<evidence type="ECO:0000313" key="6">
    <source>
        <dbReference type="EMBL" id="KAG9280442.1"/>
    </source>
</evidence>
<feature type="domain" description="WWE" evidence="5">
    <location>
        <begin position="247"/>
        <end position="328"/>
    </location>
</feature>
<keyword evidence="3" id="KW-0539">Nucleus</keyword>
<dbReference type="GO" id="GO:1990404">
    <property type="term" value="F:NAD+-protein mono-ADP-ribosyltransferase activity"/>
    <property type="evidence" value="ECO:0007669"/>
    <property type="project" value="TreeGrafter"/>
</dbReference>
<dbReference type="Proteomes" id="UP000752171">
    <property type="component" value="Unassembled WGS sequence"/>
</dbReference>
<dbReference type="GO" id="GO:0005634">
    <property type="term" value="C:nucleus"/>
    <property type="evidence" value="ECO:0007669"/>
    <property type="project" value="UniProtKB-SubCell"/>
</dbReference>
<organism evidence="6 7">
    <name type="scientific">Astyanax mexicanus</name>
    <name type="common">Blind cave fish</name>
    <name type="synonym">Astyanax fasciatus mexicanus</name>
    <dbReference type="NCBI Taxonomy" id="7994"/>
    <lineage>
        <taxon>Eukaryota</taxon>
        <taxon>Metazoa</taxon>
        <taxon>Chordata</taxon>
        <taxon>Craniata</taxon>
        <taxon>Vertebrata</taxon>
        <taxon>Euteleostomi</taxon>
        <taxon>Actinopterygii</taxon>
        <taxon>Neopterygii</taxon>
        <taxon>Teleostei</taxon>
        <taxon>Ostariophysi</taxon>
        <taxon>Characiformes</taxon>
        <taxon>Characoidei</taxon>
        <taxon>Acestrorhamphidae</taxon>
        <taxon>Acestrorhamphinae</taxon>
        <taxon>Astyanax</taxon>
    </lineage>
</organism>
<feature type="domain" description="WWE" evidence="5">
    <location>
        <begin position="331"/>
        <end position="416"/>
    </location>
</feature>
<comment type="similarity">
    <text evidence="4">Belongs to the ARTD/PARP family.</text>
</comment>
<dbReference type="Pfam" id="PF02825">
    <property type="entry name" value="WWE"/>
    <property type="match status" value="3"/>
</dbReference>
<protein>
    <recommendedName>
        <fullName evidence="5">WWE domain-containing protein</fullName>
    </recommendedName>
</protein>
<dbReference type="SUPFAM" id="SSF117839">
    <property type="entry name" value="WWE domain"/>
    <property type="match status" value="3"/>
</dbReference>
<dbReference type="InterPro" id="IPR051712">
    <property type="entry name" value="ARTD-AVP"/>
</dbReference>
<evidence type="ECO:0000256" key="3">
    <source>
        <dbReference type="ARBA" id="ARBA00023242"/>
    </source>
</evidence>
<accession>A0A8T2MF25</accession>
<evidence type="ECO:0000256" key="4">
    <source>
        <dbReference type="ARBA" id="ARBA00024347"/>
    </source>
</evidence>
<comment type="subcellular location">
    <subcellularLocation>
        <location evidence="1">Nucleus</location>
    </subcellularLocation>
</comment>
<sequence length="419" mass="48156">MIDKRRERKVKARQVAAVAACRWSASSLPLIIFTMFRSAFDSVLTDTSDSDEDYTVEEYDTTEAAATAMPNLRSASGNHYEWHLFDGQKWSQICNDHIIEANYCQVGVRGMTIHTDLGSLYIDFDAMTVRGPFTGLRIRRQTFLSQGQTQDIAWYYKDDTCWCEYGSQGASHSTSTINSQDLEKRYNSNPRSSFQFTIGSNTYTLDFTAMTQTNMYTHMVRKVRRRPKFNSIVSVNNSSQMNFAQLSLSTLSMSPPTGVIWEFMGDEGVWTEYQKPGCSLNSADIERQYQLNPQRQLNFTVGRYSYTLSFSEMYQTNDRFGTMRHIRRTVGGNLCISSSQSQARWQFRDMDGSWKDYVTGSRRGNCTVSSQEIEAQYQRNKTGIMSFSTGKFNYQLNFTAMTQTNLSTNTRRPVRRLQQ</sequence>
<dbReference type="InterPro" id="IPR037197">
    <property type="entry name" value="WWE_dom_sf"/>
</dbReference>
<feature type="domain" description="WWE" evidence="5">
    <location>
        <begin position="139"/>
        <end position="225"/>
    </location>
</feature>
<dbReference type="InterPro" id="IPR018123">
    <property type="entry name" value="WWE-dom_subgr"/>
</dbReference>
<evidence type="ECO:0000313" key="7">
    <source>
        <dbReference type="Proteomes" id="UP000752171"/>
    </source>
</evidence>
<comment type="caution">
    <text evidence="6">The sequence shown here is derived from an EMBL/GenBank/DDBJ whole genome shotgun (WGS) entry which is preliminary data.</text>
</comment>
<name>A0A8T2MF25_ASTMX</name>
<dbReference type="Gene3D" id="3.30.720.50">
    <property type="match status" value="3"/>
</dbReference>
<dbReference type="EMBL" id="JAICCE010000002">
    <property type="protein sequence ID" value="KAG9280442.1"/>
    <property type="molecule type" value="Genomic_DNA"/>
</dbReference>
<gene>
    <name evidence="6" type="ORF">AMEX_G3150</name>
</gene>
<dbReference type="InterPro" id="IPR004170">
    <property type="entry name" value="WWE_dom"/>
</dbReference>